<gene>
    <name evidence="2" type="ORF">LJD63_02255</name>
</gene>
<organism evidence="2 3">
    <name type="scientific">Veillonella nakazawae</name>
    <dbReference type="NCBI Taxonomy" id="2682456"/>
    <lineage>
        <taxon>Bacteria</taxon>
        <taxon>Bacillati</taxon>
        <taxon>Bacillota</taxon>
        <taxon>Negativicutes</taxon>
        <taxon>Veillonellales</taxon>
        <taxon>Veillonellaceae</taxon>
        <taxon>Veillonella</taxon>
    </lineage>
</organism>
<protein>
    <submittedName>
        <fullName evidence="2">HNH endonuclease</fullName>
    </submittedName>
</protein>
<evidence type="ECO:0000313" key="3">
    <source>
        <dbReference type="Proteomes" id="UP001198010"/>
    </source>
</evidence>
<dbReference type="Pfam" id="PF01844">
    <property type="entry name" value="HNH"/>
    <property type="match status" value="1"/>
</dbReference>
<comment type="caution">
    <text evidence="2">The sequence shown here is derived from an EMBL/GenBank/DDBJ whole genome shotgun (WGS) entry which is preliminary data.</text>
</comment>
<sequence length="373" mass="43887">MQRKKIPIKVERLLYAESLGRCMNPSCNKVVITSTGDISEKAHIVEYSSSKDHDFNNLIILCPNCHTEFDKNNKFTKEEVKSWKDNRREFISKLFKTKFSNFESLKRELLPYFIENKMLFEQYYINGSIEQWISVETKLITNNEYIKMILQNNLEIFQRLDNKDYSNLHIIKQLIAHIDEFKNTRGDIEKARRIIYPKEVDSIFGITPIDSNDYFENVDSIEALMDLGIVKKCVLGIMKPYLILNDDTKLLLSDTPRLRQLCHDNHAFRRMNVRLKSLNFALSYILKQGESFYHLEDSLTVVQLRDYKIKFVYEYCLSKQYISSLEIINFDIIVNLHNWNGEGAISTDAHKLASKLGIVLYTMDDFYGFIKKI</sequence>
<accession>A0AB35HAI5</accession>
<dbReference type="Proteomes" id="UP001198010">
    <property type="component" value="Unassembled WGS sequence"/>
</dbReference>
<dbReference type="AlphaFoldDB" id="A0AB35HAI5"/>
<evidence type="ECO:0000313" key="2">
    <source>
        <dbReference type="EMBL" id="MCB8605084.1"/>
    </source>
</evidence>
<dbReference type="GO" id="GO:0004519">
    <property type="term" value="F:endonuclease activity"/>
    <property type="evidence" value="ECO:0007669"/>
    <property type="project" value="UniProtKB-KW"/>
</dbReference>
<dbReference type="RefSeq" id="WP_227283048.1">
    <property type="nucleotide sequence ID" value="NZ_JAJDLA010000002.1"/>
</dbReference>
<keyword evidence="2" id="KW-0378">Hydrolase</keyword>
<name>A0AB35HAI5_9FIRM</name>
<dbReference type="EMBL" id="JAJDLA010000002">
    <property type="protein sequence ID" value="MCB8605084.1"/>
    <property type="molecule type" value="Genomic_DNA"/>
</dbReference>
<dbReference type="CDD" id="cd00085">
    <property type="entry name" value="HNHc"/>
    <property type="match status" value="1"/>
</dbReference>
<reference evidence="2" key="1">
    <citation type="submission" date="2021-10" db="EMBL/GenBank/DDBJ databases">
        <title>Collection of gut derived symbiotic bacterial strains cultured from healthy donors.</title>
        <authorList>
            <person name="Lin H."/>
            <person name="Littmann E."/>
            <person name="Kohout C."/>
            <person name="Pamer E.G."/>
        </authorList>
    </citation>
    <scope>NUCLEOTIDE SEQUENCE</scope>
    <source>
        <strain evidence="2">DFI.4.35</strain>
    </source>
</reference>
<evidence type="ECO:0000259" key="1">
    <source>
        <dbReference type="Pfam" id="PF01844"/>
    </source>
</evidence>
<dbReference type="GO" id="GO:0008270">
    <property type="term" value="F:zinc ion binding"/>
    <property type="evidence" value="ECO:0007669"/>
    <property type="project" value="InterPro"/>
</dbReference>
<proteinExistence type="predicted"/>
<dbReference type="InterPro" id="IPR002711">
    <property type="entry name" value="HNH"/>
</dbReference>
<dbReference type="InterPro" id="IPR003615">
    <property type="entry name" value="HNH_nuc"/>
</dbReference>
<feature type="domain" description="HNH" evidence="1">
    <location>
        <begin position="27"/>
        <end position="67"/>
    </location>
</feature>
<keyword evidence="2" id="KW-0255">Endonuclease</keyword>
<keyword evidence="2" id="KW-0540">Nuclease</keyword>
<dbReference type="GO" id="GO:0003676">
    <property type="term" value="F:nucleic acid binding"/>
    <property type="evidence" value="ECO:0007669"/>
    <property type="project" value="InterPro"/>
</dbReference>